<dbReference type="RefSeq" id="WP_062740981.1">
    <property type="nucleotide sequence ID" value="NZ_CP012871.1"/>
</dbReference>
<dbReference type="KEGG" id="kle:AO703_08970"/>
<keyword evidence="3" id="KW-0472">Membrane</keyword>
<evidence type="ECO:0000313" key="5">
    <source>
        <dbReference type="EMBL" id="ALR76421.1"/>
    </source>
</evidence>
<keyword evidence="3" id="KW-1133">Transmembrane helix</keyword>
<dbReference type="AlphaFoldDB" id="A0A806XCG8"/>
<gene>
    <name evidence="5" type="ORF">AO703_08970</name>
</gene>
<dbReference type="Gene3D" id="1.10.10.10">
    <property type="entry name" value="Winged helix-like DNA-binding domain superfamily/Winged helix DNA-binding domain"/>
    <property type="match status" value="1"/>
</dbReference>
<dbReference type="InterPro" id="IPR036388">
    <property type="entry name" value="WH-like_DNA-bd_sf"/>
</dbReference>
<proteinExistence type="predicted"/>
<keyword evidence="3" id="KW-0812">Transmembrane</keyword>
<dbReference type="SUPFAM" id="SSF46894">
    <property type="entry name" value="C-terminal effector domain of the bipartite response regulators"/>
    <property type="match status" value="1"/>
</dbReference>
<evidence type="ECO:0000256" key="2">
    <source>
        <dbReference type="PROSITE-ProRule" id="PRU01091"/>
    </source>
</evidence>
<evidence type="ECO:0000256" key="1">
    <source>
        <dbReference type="ARBA" id="ARBA00023125"/>
    </source>
</evidence>
<dbReference type="InterPro" id="IPR016032">
    <property type="entry name" value="Sig_transdc_resp-reg_C-effctor"/>
</dbReference>
<sequence length="253" mass="29226">MEYLINDRILFSPENKKLHSITDESLFVELSNTATRLLIKFIDKNSILLTRDELFKDVWSDYGFTYSYSALSNHVSEIRKAFISLEHDLEVLTTVTGTGFKFDAKIKKQASTVNEIHLPTGNTESRNTKKDTIIEHISMVKSKLDLTMLFFTFTALTLIFTLSYIYLFYKNNEVHFIKSFKKCDIYQIAYSVTLTEAKAINLLNANNINCTNDDIDIFYTESDGDSDEFGIKVISSCRKNDNSCINYVYNNRY</sequence>
<dbReference type="Proteomes" id="UP000069162">
    <property type="component" value="Chromosome"/>
</dbReference>
<evidence type="ECO:0000256" key="3">
    <source>
        <dbReference type="SAM" id="Phobius"/>
    </source>
</evidence>
<evidence type="ECO:0000313" key="6">
    <source>
        <dbReference type="Proteomes" id="UP000069162"/>
    </source>
</evidence>
<feature type="domain" description="OmpR/PhoB-type" evidence="4">
    <location>
        <begin position="1"/>
        <end position="104"/>
    </location>
</feature>
<organism evidence="5 6">
    <name type="scientific">[Enterobacter] lignolyticus</name>
    <dbReference type="NCBI Taxonomy" id="1334193"/>
    <lineage>
        <taxon>Bacteria</taxon>
        <taxon>Pseudomonadati</taxon>
        <taxon>Pseudomonadota</taxon>
        <taxon>Gammaproteobacteria</taxon>
        <taxon>Enterobacterales</taxon>
        <taxon>Enterobacteriaceae</taxon>
        <taxon>Pluralibacter</taxon>
    </lineage>
</organism>
<dbReference type="EMBL" id="CP012871">
    <property type="protein sequence ID" value="ALR76421.1"/>
    <property type="molecule type" value="Genomic_DNA"/>
</dbReference>
<keyword evidence="1 2" id="KW-0238">DNA-binding</keyword>
<reference evidence="6" key="1">
    <citation type="submission" date="2015-10" db="EMBL/GenBank/DDBJ databases">
        <title>Complete Genome Sequencing of Klebsiella sp. strain G5.</title>
        <authorList>
            <person name="Chan K.-G."/>
            <person name="Chen J.-W."/>
        </authorList>
    </citation>
    <scope>NUCLEOTIDE SEQUENCE [LARGE SCALE GENOMIC DNA]</scope>
    <source>
        <strain evidence="6">G5</strain>
    </source>
</reference>
<dbReference type="InterPro" id="IPR001867">
    <property type="entry name" value="OmpR/PhoB-type_DNA-bd"/>
</dbReference>
<name>A0A806XCG8_9ENTR</name>
<dbReference type="GO" id="GO:0006355">
    <property type="term" value="P:regulation of DNA-templated transcription"/>
    <property type="evidence" value="ECO:0007669"/>
    <property type="project" value="InterPro"/>
</dbReference>
<accession>A0A806XCG8</accession>
<evidence type="ECO:0000259" key="4">
    <source>
        <dbReference type="PROSITE" id="PS51755"/>
    </source>
</evidence>
<dbReference type="GO" id="GO:0000160">
    <property type="term" value="P:phosphorelay signal transduction system"/>
    <property type="evidence" value="ECO:0007669"/>
    <property type="project" value="InterPro"/>
</dbReference>
<dbReference type="Pfam" id="PF00486">
    <property type="entry name" value="Trans_reg_C"/>
    <property type="match status" value="1"/>
</dbReference>
<feature type="transmembrane region" description="Helical" evidence="3">
    <location>
        <begin position="146"/>
        <end position="169"/>
    </location>
</feature>
<dbReference type="GO" id="GO:0003677">
    <property type="term" value="F:DNA binding"/>
    <property type="evidence" value="ECO:0007669"/>
    <property type="project" value="UniProtKB-UniRule"/>
</dbReference>
<dbReference type="PROSITE" id="PS51755">
    <property type="entry name" value="OMPR_PHOB"/>
    <property type="match status" value="1"/>
</dbReference>
<dbReference type="OrthoDB" id="6591689at2"/>
<protein>
    <recommendedName>
        <fullName evidence="4">OmpR/PhoB-type domain-containing protein</fullName>
    </recommendedName>
</protein>
<feature type="DNA-binding region" description="OmpR/PhoB-type" evidence="2">
    <location>
        <begin position="1"/>
        <end position="104"/>
    </location>
</feature>